<reference evidence="1" key="1">
    <citation type="submission" date="2014-11" db="EMBL/GenBank/DDBJ databases">
        <authorList>
            <person name="Amaro Gonzalez C."/>
        </authorList>
    </citation>
    <scope>NUCLEOTIDE SEQUENCE</scope>
</reference>
<dbReference type="AlphaFoldDB" id="A0A0E9XN80"/>
<proteinExistence type="predicted"/>
<reference evidence="1" key="2">
    <citation type="journal article" date="2015" name="Fish Shellfish Immunol.">
        <title>Early steps in the European eel (Anguilla anguilla)-Vibrio vulnificus interaction in the gills: Role of the RtxA13 toxin.</title>
        <authorList>
            <person name="Callol A."/>
            <person name="Pajuelo D."/>
            <person name="Ebbesson L."/>
            <person name="Teles M."/>
            <person name="MacKenzie S."/>
            <person name="Amaro C."/>
        </authorList>
    </citation>
    <scope>NUCLEOTIDE SEQUENCE</scope>
</reference>
<name>A0A0E9XN80_ANGAN</name>
<dbReference type="EMBL" id="GBXM01004458">
    <property type="protein sequence ID" value="JAI04120.1"/>
    <property type="molecule type" value="Transcribed_RNA"/>
</dbReference>
<evidence type="ECO:0000313" key="1">
    <source>
        <dbReference type="EMBL" id="JAI04120.1"/>
    </source>
</evidence>
<organism evidence="1">
    <name type="scientific">Anguilla anguilla</name>
    <name type="common">European freshwater eel</name>
    <name type="synonym">Muraena anguilla</name>
    <dbReference type="NCBI Taxonomy" id="7936"/>
    <lineage>
        <taxon>Eukaryota</taxon>
        <taxon>Metazoa</taxon>
        <taxon>Chordata</taxon>
        <taxon>Craniata</taxon>
        <taxon>Vertebrata</taxon>
        <taxon>Euteleostomi</taxon>
        <taxon>Actinopterygii</taxon>
        <taxon>Neopterygii</taxon>
        <taxon>Teleostei</taxon>
        <taxon>Anguilliformes</taxon>
        <taxon>Anguillidae</taxon>
        <taxon>Anguilla</taxon>
    </lineage>
</organism>
<accession>A0A0E9XN80</accession>
<protein>
    <submittedName>
        <fullName evidence="1">Uncharacterized protein</fullName>
    </submittedName>
</protein>
<sequence length="48" mass="5632">MLAPLYPLRTELMLGMFWQRCRDKYTAVTDLRTKTILLGDQTHHPVSI</sequence>